<feature type="transmembrane region" description="Helical" evidence="2">
    <location>
        <begin position="447"/>
        <end position="469"/>
    </location>
</feature>
<name>A0AAD6G054_9EURO</name>
<feature type="compositionally biased region" description="Low complexity" evidence="1">
    <location>
        <begin position="16"/>
        <end position="27"/>
    </location>
</feature>
<accession>A0AAD6G054</accession>
<feature type="region of interest" description="Disordered" evidence="1">
    <location>
        <begin position="1"/>
        <end position="27"/>
    </location>
</feature>
<dbReference type="Proteomes" id="UP001213681">
    <property type="component" value="Unassembled WGS sequence"/>
</dbReference>
<reference evidence="3" key="2">
    <citation type="journal article" date="2023" name="IMA Fungus">
        <title>Comparative genomic study of the Penicillium genus elucidates a diverse pangenome and 15 lateral gene transfer events.</title>
        <authorList>
            <person name="Petersen C."/>
            <person name="Sorensen T."/>
            <person name="Nielsen M.R."/>
            <person name="Sondergaard T.E."/>
            <person name="Sorensen J.L."/>
            <person name="Fitzpatrick D.A."/>
            <person name="Frisvad J.C."/>
            <person name="Nielsen K.L."/>
        </authorList>
    </citation>
    <scope>NUCLEOTIDE SEQUENCE</scope>
    <source>
        <strain evidence="3">IBT 16125</strain>
    </source>
</reference>
<reference evidence="3" key="1">
    <citation type="submission" date="2022-12" db="EMBL/GenBank/DDBJ databases">
        <authorList>
            <person name="Petersen C."/>
        </authorList>
    </citation>
    <scope>NUCLEOTIDE SEQUENCE</scope>
    <source>
        <strain evidence="3">IBT 16125</strain>
    </source>
</reference>
<dbReference type="EMBL" id="JAPVEA010000008">
    <property type="protein sequence ID" value="KAJ5440230.1"/>
    <property type="molecule type" value="Genomic_DNA"/>
</dbReference>
<dbReference type="PANTHER" id="PTHR37540">
    <property type="entry name" value="TRANSCRIPTION FACTOR (ACR-2), PUTATIVE-RELATED-RELATED"/>
    <property type="match status" value="1"/>
</dbReference>
<dbReference type="PANTHER" id="PTHR37540:SF5">
    <property type="entry name" value="TRANSCRIPTION FACTOR DOMAIN-CONTAINING PROTEIN"/>
    <property type="match status" value="1"/>
</dbReference>
<gene>
    <name evidence="3" type="ORF">N7458_011228</name>
</gene>
<sequence length="530" mass="60637">MPSKDMDSAWSPALDSAQTQQAAQSSSDFLWVDCQDGKSQDAGVARTTQAFLQTKYHKLRRKTQLQQLKASMKALPSLRPPLPPASETDTSSQKEYKEDCIMTKAGSHQLPIKPNDRRMHQSLQLKVEDILPAVSPRVRQSVDFYFDYFRTQGSRRWYPMGQSEMLKCILRNSFDQPSLMEVIVSMSAFDYAMSFKAQEASSPVVHRSLQDAFYIRSHVIRSIQALLNKPNEIFSESAVLLIGHLFITEALEGNVNAVDAHTQGLVRIVHALGGLENVGEWPLANIYSCDPIRGLLKESPLVFDIPMDWEMRAFSAVADRARPIRPLYPVLGTCFFKSPWSQAIHPRLRTIIRVFQDIVCIYEETLRFNADLRLNDHNCALLLANRLHAVPYDFTISPFNETVRLAITLYILTRVWEFQPKVEKLVQSLHDRVEENVEFLEKSAPDLFFWMLFNGAFASAGFTCHVWFVTRLKDLARELSLSKWEDVAGFLEGFFFVRRSRNESARVFWQKVVVEPDIDCVEVDTKITSP</sequence>
<feature type="region of interest" description="Disordered" evidence="1">
    <location>
        <begin position="73"/>
        <end position="92"/>
    </location>
</feature>
<keyword evidence="2" id="KW-0472">Membrane</keyword>
<keyword evidence="2" id="KW-0812">Transmembrane</keyword>
<protein>
    <submittedName>
        <fullName evidence="3">Uncharacterized protein</fullName>
    </submittedName>
</protein>
<proteinExistence type="predicted"/>
<organism evidence="3 4">
    <name type="scientific">Penicillium daleae</name>
    <dbReference type="NCBI Taxonomy" id="63821"/>
    <lineage>
        <taxon>Eukaryota</taxon>
        <taxon>Fungi</taxon>
        <taxon>Dikarya</taxon>
        <taxon>Ascomycota</taxon>
        <taxon>Pezizomycotina</taxon>
        <taxon>Eurotiomycetes</taxon>
        <taxon>Eurotiomycetidae</taxon>
        <taxon>Eurotiales</taxon>
        <taxon>Aspergillaceae</taxon>
        <taxon>Penicillium</taxon>
    </lineage>
</organism>
<comment type="caution">
    <text evidence="3">The sequence shown here is derived from an EMBL/GenBank/DDBJ whole genome shotgun (WGS) entry which is preliminary data.</text>
</comment>
<keyword evidence="2" id="KW-1133">Transmembrane helix</keyword>
<evidence type="ECO:0000313" key="4">
    <source>
        <dbReference type="Proteomes" id="UP001213681"/>
    </source>
</evidence>
<dbReference type="GeneID" id="81604853"/>
<evidence type="ECO:0000256" key="1">
    <source>
        <dbReference type="SAM" id="MobiDB-lite"/>
    </source>
</evidence>
<evidence type="ECO:0000313" key="3">
    <source>
        <dbReference type="EMBL" id="KAJ5440230.1"/>
    </source>
</evidence>
<evidence type="ECO:0000256" key="2">
    <source>
        <dbReference type="SAM" id="Phobius"/>
    </source>
</evidence>
<dbReference type="RefSeq" id="XP_056763459.1">
    <property type="nucleotide sequence ID" value="XM_056914610.1"/>
</dbReference>
<dbReference type="AlphaFoldDB" id="A0AAD6G054"/>
<keyword evidence="4" id="KW-1185">Reference proteome</keyword>